<feature type="compositionally biased region" description="Basic and acidic residues" evidence="3">
    <location>
        <begin position="110"/>
        <end position="133"/>
    </location>
</feature>
<dbReference type="PANTHER" id="PTHR47809">
    <property type="entry name" value="DNA-BINDING BROMODOMAIN-CONTAINING PROTEIN"/>
    <property type="match status" value="1"/>
</dbReference>
<dbReference type="SMART" id="SM00297">
    <property type="entry name" value="BROMO"/>
    <property type="match status" value="1"/>
</dbReference>
<dbReference type="PROSITE" id="PS00633">
    <property type="entry name" value="BROMODOMAIN_1"/>
    <property type="match status" value="1"/>
</dbReference>
<dbReference type="InterPro" id="IPR018359">
    <property type="entry name" value="Bromodomain_CS"/>
</dbReference>
<organism evidence="5 6">
    <name type="scientific">Punica granatum</name>
    <name type="common">Pomegranate</name>
    <dbReference type="NCBI Taxonomy" id="22663"/>
    <lineage>
        <taxon>Eukaryota</taxon>
        <taxon>Viridiplantae</taxon>
        <taxon>Streptophyta</taxon>
        <taxon>Embryophyta</taxon>
        <taxon>Tracheophyta</taxon>
        <taxon>Spermatophyta</taxon>
        <taxon>Magnoliopsida</taxon>
        <taxon>eudicotyledons</taxon>
        <taxon>Gunneridae</taxon>
        <taxon>Pentapetalae</taxon>
        <taxon>rosids</taxon>
        <taxon>malvids</taxon>
        <taxon>Myrtales</taxon>
        <taxon>Lythraceae</taxon>
        <taxon>Punica</taxon>
    </lineage>
</organism>
<reference evidence="6" key="2">
    <citation type="submission" date="2025-08" db="UniProtKB">
        <authorList>
            <consortium name="RefSeq"/>
        </authorList>
    </citation>
    <scope>IDENTIFICATION</scope>
    <source>
        <tissue evidence="6">Leaf</tissue>
    </source>
</reference>
<dbReference type="AlphaFoldDB" id="A0A6P8CAT1"/>
<dbReference type="RefSeq" id="XP_031380932.1">
    <property type="nucleotide sequence ID" value="XM_031525072.1"/>
</dbReference>
<feature type="compositionally biased region" description="Basic residues" evidence="3">
    <location>
        <begin position="1"/>
        <end position="16"/>
    </location>
</feature>
<keyword evidence="5" id="KW-1185">Reference proteome</keyword>
<dbReference type="InterPro" id="IPR001487">
    <property type="entry name" value="Bromodomain"/>
</dbReference>
<feature type="compositionally biased region" description="Basic residues" evidence="3">
    <location>
        <begin position="80"/>
        <end position="92"/>
    </location>
</feature>
<feature type="compositionally biased region" description="Basic and acidic residues" evidence="3">
    <location>
        <begin position="361"/>
        <end position="381"/>
    </location>
</feature>
<feature type="region of interest" description="Disordered" evidence="3">
    <location>
        <begin position="177"/>
        <end position="208"/>
    </location>
</feature>
<dbReference type="GeneID" id="116195747"/>
<evidence type="ECO:0000313" key="6">
    <source>
        <dbReference type="RefSeq" id="XP_031380932.1"/>
    </source>
</evidence>
<dbReference type="OrthoDB" id="21449at2759"/>
<dbReference type="Pfam" id="PF00439">
    <property type="entry name" value="Bromodomain"/>
    <property type="match status" value="1"/>
</dbReference>
<dbReference type="Proteomes" id="UP000515151">
    <property type="component" value="Chromosome 2"/>
</dbReference>
<evidence type="ECO:0000256" key="2">
    <source>
        <dbReference type="PROSITE-ProRule" id="PRU00035"/>
    </source>
</evidence>
<evidence type="ECO:0000256" key="1">
    <source>
        <dbReference type="ARBA" id="ARBA00023117"/>
    </source>
</evidence>
<feature type="compositionally biased region" description="Basic and acidic residues" evidence="3">
    <location>
        <begin position="430"/>
        <end position="452"/>
    </location>
</feature>
<gene>
    <name evidence="6" type="primary">LOC116195747</name>
</gene>
<feature type="domain" description="Bromo" evidence="4">
    <location>
        <begin position="222"/>
        <end position="295"/>
    </location>
</feature>
<feature type="region of interest" description="Disordered" evidence="3">
    <location>
        <begin position="361"/>
        <end position="493"/>
    </location>
</feature>
<feature type="compositionally biased region" description="Polar residues" evidence="3">
    <location>
        <begin position="138"/>
        <end position="147"/>
    </location>
</feature>
<dbReference type="InterPro" id="IPR036427">
    <property type="entry name" value="Bromodomain-like_sf"/>
</dbReference>
<reference evidence="5" key="1">
    <citation type="journal article" date="2020" name="Plant Biotechnol. J.">
        <title>The pomegranate (Punica granatum L.) draft genome dissects genetic divergence between soft- and hard-seeded cultivars.</title>
        <authorList>
            <person name="Luo X."/>
            <person name="Li H."/>
            <person name="Wu Z."/>
            <person name="Yao W."/>
            <person name="Zhao P."/>
            <person name="Cao D."/>
            <person name="Yu H."/>
            <person name="Li K."/>
            <person name="Poudel K."/>
            <person name="Zhao D."/>
            <person name="Zhang F."/>
            <person name="Xia X."/>
            <person name="Chen L."/>
            <person name="Wang Q."/>
            <person name="Jing D."/>
            <person name="Cao S."/>
        </authorList>
    </citation>
    <scope>NUCLEOTIDE SEQUENCE [LARGE SCALE GENOMIC DNA]</scope>
    <source>
        <strain evidence="5">cv. Tunisia</strain>
    </source>
</reference>
<evidence type="ECO:0000259" key="4">
    <source>
        <dbReference type="PROSITE" id="PS50014"/>
    </source>
</evidence>
<feature type="compositionally biased region" description="Basic and acidic residues" evidence="3">
    <location>
        <begin position="186"/>
        <end position="208"/>
    </location>
</feature>
<feature type="compositionally biased region" description="Polar residues" evidence="3">
    <location>
        <begin position="95"/>
        <end position="109"/>
    </location>
</feature>
<evidence type="ECO:0000313" key="5">
    <source>
        <dbReference type="Proteomes" id="UP000515151"/>
    </source>
</evidence>
<feature type="region of interest" description="Disordered" evidence="3">
    <location>
        <begin position="1"/>
        <end position="155"/>
    </location>
</feature>
<accession>A0A6P8CAT1</accession>
<dbReference type="SUPFAM" id="SSF47370">
    <property type="entry name" value="Bromodomain"/>
    <property type="match status" value="1"/>
</dbReference>
<dbReference type="PANTHER" id="PTHR47809:SF2">
    <property type="entry name" value="DNA-BINDING BROMODOMAIN-CONTAINING PROTEIN"/>
    <property type="match status" value="1"/>
</dbReference>
<feature type="compositionally biased region" description="Polar residues" evidence="3">
    <location>
        <begin position="53"/>
        <end position="68"/>
    </location>
</feature>
<dbReference type="PRINTS" id="PR00503">
    <property type="entry name" value="BROMODOMAIN"/>
</dbReference>
<proteinExistence type="predicted"/>
<name>A0A6P8CAT1_PUNGR</name>
<feature type="region of interest" description="Disordered" evidence="3">
    <location>
        <begin position="318"/>
        <end position="340"/>
    </location>
</feature>
<feature type="compositionally biased region" description="Basic residues" evidence="3">
    <location>
        <begin position="331"/>
        <end position="340"/>
    </location>
</feature>
<keyword evidence="1 2" id="KW-0103">Bromodomain</keyword>
<sequence length="576" mass="64036">MKRKRGHKKGKSKASKAARVSEAPKPVPSENVENDSANDQAAHDEPDLRMEANTPSSSGTDQPSNVASINPDGSIEKTSKKPVGRVKVKLKTSKILDSQHNSSDAPTQSDTDKSSQKMDVDKQVTDVDKKEDSIDSVPETNAGTSENPSKKAASIRIKTPKALASLSNQADNAVGGEVESMQVQQEEPKESVQQKEPKEAVRNSQHNKQELDSALMVIRKVMKMEAAEPFNVPVDPIALGIPDYFDVIDTPMDFGTICTNLENGEKYRNSEDVFNDVQYIWGNCYKYNNKGDYILDLMRRVKKNFMKYWTAAGLYSGSESAGENGSGKGGFKPKGKKRHGFRRHKSNCLCAICVLKRKRKEREERERMERGQVAEELKQEEPLNLGSPYGEGSSSNSEDSQDRDADADMEDKGEEVKLEPSQQQQHSPRNQKERGEDEKDRGDDETETRQSDDSQTQPPDKSQDTDSLGVETATKQQVKGPESSGVQESSQKEIALEKLEENAAVQHQKMKEAREKKHKAQLYKSLYSENPTVLSLCGSLFPEDPNSVWSGPHSLVLRRRPSQSSSILAAIESFMK</sequence>
<dbReference type="Gene3D" id="1.20.920.10">
    <property type="entry name" value="Bromodomain-like"/>
    <property type="match status" value="1"/>
</dbReference>
<protein>
    <submittedName>
        <fullName evidence="6">Bromodomain-containing protein 4A</fullName>
    </submittedName>
</protein>
<evidence type="ECO:0000256" key="3">
    <source>
        <dbReference type="SAM" id="MobiDB-lite"/>
    </source>
</evidence>
<feature type="compositionally biased region" description="Basic and acidic residues" evidence="3">
    <location>
        <begin position="41"/>
        <end position="50"/>
    </location>
</feature>
<dbReference type="PROSITE" id="PS50014">
    <property type="entry name" value="BROMODOMAIN_2"/>
    <property type="match status" value="1"/>
</dbReference>